<proteinExistence type="predicted"/>
<protein>
    <submittedName>
        <fullName evidence="4">Glycosyltransferase involved in cell wall biosynthesis</fullName>
    </submittedName>
</protein>
<reference evidence="4 5" key="1">
    <citation type="submission" date="2019-06" db="EMBL/GenBank/DDBJ databases">
        <title>Sequencing the genomes of 1000 actinobacteria strains.</title>
        <authorList>
            <person name="Klenk H.-P."/>
        </authorList>
    </citation>
    <scope>NUCLEOTIDE SEQUENCE [LARGE SCALE GENOMIC DNA]</scope>
    <source>
        <strain evidence="4 5">DSM 43866</strain>
    </source>
</reference>
<dbReference type="Proteomes" id="UP000320239">
    <property type="component" value="Unassembled WGS sequence"/>
</dbReference>
<keyword evidence="2 4" id="KW-0808">Transferase</keyword>
<evidence type="ECO:0000256" key="2">
    <source>
        <dbReference type="ARBA" id="ARBA00022679"/>
    </source>
</evidence>
<dbReference type="Pfam" id="PF13692">
    <property type="entry name" value="Glyco_trans_1_4"/>
    <property type="match status" value="1"/>
</dbReference>
<name>A0A561VIK5_ACTTI</name>
<evidence type="ECO:0000256" key="1">
    <source>
        <dbReference type="ARBA" id="ARBA00022676"/>
    </source>
</evidence>
<feature type="domain" description="Glycosyltransferase subfamily 4-like N-terminal" evidence="3">
    <location>
        <begin position="20"/>
        <end position="184"/>
    </location>
</feature>
<dbReference type="EMBL" id="VIWY01000006">
    <property type="protein sequence ID" value="TWG11417.1"/>
    <property type="molecule type" value="Genomic_DNA"/>
</dbReference>
<dbReference type="Gene3D" id="3.40.50.2000">
    <property type="entry name" value="Glycogen Phosphorylase B"/>
    <property type="match status" value="2"/>
</dbReference>
<dbReference type="RefSeq" id="WP_239082607.1">
    <property type="nucleotide sequence ID" value="NZ_BOMX01000134.1"/>
</dbReference>
<evidence type="ECO:0000313" key="4">
    <source>
        <dbReference type="EMBL" id="TWG11417.1"/>
    </source>
</evidence>
<sequence>MPDLHRAAYIAFDRFPSAKGSAVHIRHMAAELFTRYGGGLLCVLGGGGLPGYQRENGVEIVRFGAVVPNLLDRAEAFSAWVAERLAAHRATLRLCHVRDPWGALPALDTGARLVYEANGLPSIELPYAWPRAAPTTLAKIADLERTCLARADAVVVPSRVIERAVIGRGVPAERVHLIPNGADPVPAGLPRPAGAPDRYLVYVGALQPWQGVDVLLRAFARLADLTGLTLVICSSVPPARARPLHRLAERLGIADRVLWRYTLPHREVAAWLAHADVSVAPLTASARNVQQGCSPIKVWESMAAGTAVVASDLPVIREVLGEHGRLVPPDRPAELARAVRVLLEYPQAAADLARQARQHVEQGFTWAHARARLAAVYDRLEAR</sequence>
<evidence type="ECO:0000313" key="5">
    <source>
        <dbReference type="Proteomes" id="UP000320239"/>
    </source>
</evidence>
<gene>
    <name evidence="4" type="ORF">FHX34_106147</name>
</gene>
<dbReference type="InterPro" id="IPR028098">
    <property type="entry name" value="Glyco_trans_4-like_N"/>
</dbReference>
<dbReference type="SUPFAM" id="SSF53756">
    <property type="entry name" value="UDP-Glycosyltransferase/glycogen phosphorylase"/>
    <property type="match status" value="1"/>
</dbReference>
<dbReference type="AlphaFoldDB" id="A0A561VIK5"/>
<keyword evidence="5" id="KW-1185">Reference proteome</keyword>
<dbReference type="Pfam" id="PF13439">
    <property type="entry name" value="Glyco_transf_4"/>
    <property type="match status" value="1"/>
</dbReference>
<dbReference type="PANTHER" id="PTHR12526:SF639">
    <property type="entry name" value="GLYCOSYL TRANSFERASE GROUP 1"/>
    <property type="match status" value="1"/>
</dbReference>
<accession>A0A561VIK5</accession>
<comment type="caution">
    <text evidence="4">The sequence shown here is derived from an EMBL/GenBank/DDBJ whole genome shotgun (WGS) entry which is preliminary data.</text>
</comment>
<evidence type="ECO:0000259" key="3">
    <source>
        <dbReference type="Pfam" id="PF13439"/>
    </source>
</evidence>
<dbReference type="PANTHER" id="PTHR12526">
    <property type="entry name" value="GLYCOSYLTRANSFERASE"/>
    <property type="match status" value="1"/>
</dbReference>
<dbReference type="GO" id="GO:0016757">
    <property type="term" value="F:glycosyltransferase activity"/>
    <property type="evidence" value="ECO:0007669"/>
    <property type="project" value="UniProtKB-KW"/>
</dbReference>
<organism evidence="4 5">
    <name type="scientific">Actinoplanes teichomyceticus</name>
    <dbReference type="NCBI Taxonomy" id="1867"/>
    <lineage>
        <taxon>Bacteria</taxon>
        <taxon>Bacillati</taxon>
        <taxon>Actinomycetota</taxon>
        <taxon>Actinomycetes</taxon>
        <taxon>Micromonosporales</taxon>
        <taxon>Micromonosporaceae</taxon>
        <taxon>Actinoplanes</taxon>
    </lineage>
</organism>
<keyword evidence="1" id="KW-0328">Glycosyltransferase</keyword>